<evidence type="ECO:0000256" key="11">
    <source>
        <dbReference type="HAMAP-Rule" id="MF_00228"/>
    </source>
</evidence>
<keyword evidence="4 11" id="KW-0808">Transferase</keyword>
<evidence type="ECO:0000313" key="12">
    <source>
        <dbReference type="EMBL" id="NBN64371.1"/>
    </source>
</evidence>
<evidence type="ECO:0000256" key="1">
    <source>
        <dbReference type="ARBA" id="ARBA00001771"/>
    </source>
</evidence>
<keyword evidence="7 11" id="KW-0418">Kinase</keyword>
<evidence type="ECO:0000256" key="8">
    <source>
        <dbReference type="ARBA" id="ARBA00022840"/>
    </source>
</evidence>
<keyword evidence="13" id="KW-1185">Reference proteome</keyword>
<dbReference type="EC" id="2.7.1.50" evidence="11"/>
<feature type="binding site" evidence="11">
    <location>
        <position position="117"/>
    </location>
    <ligand>
        <name>ATP</name>
        <dbReference type="ChEBI" id="CHEBI:30616"/>
    </ligand>
</feature>
<comment type="function">
    <text evidence="11">Catalyzes the phosphorylation of the hydroxyl group of 4-methyl-5-beta-hydroxyethylthiazole (THZ).</text>
</comment>
<dbReference type="RefSeq" id="WP_161676978.1">
    <property type="nucleotide sequence ID" value="NZ_JAABLP010000003.1"/>
</dbReference>
<dbReference type="EMBL" id="JAABLP010000003">
    <property type="protein sequence ID" value="NBN64371.1"/>
    <property type="molecule type" value="Genomic_DNA"/>
</dbReference>
<organism evidence="12 13">
    <name type="scientific">Pannonibacter tanglangensis</name>
    <dbReference type="NCBI Taxonomy" id="2750084"/>
    <lineage>
        <taxon>Bacteria</taxon>
        <taxon>Pseudomonadati</taxon>
        <taxon>Pseudomonadota</taxon>
        <taxon>Alphaproteobacteria</taxon>
        <taxon>Hyphomicrobiales</taxon>
        <taxon>Stappiaceae</taxon>
        <taxon>Pannonibacter</taxon>
    </lineage>
</organism>
<keyword evidence="10 11" id="KW-0784">Thiamine biosynthesis</keyword>
<dbReference type="HAMAP" id="MF_00228">
    <property type="entry name" value="Thz_kinase"/>
    <property type="match status" value="1"/>
</dbReference>
<protein>
    <recommendedName>
        <fullName evidence="11">Hydroxyethylthiazole kinase</fullName>
        <ecNumber evidence="11">2.7.1.50</ecNumber>
    </recommendedName>
    <alternativeName>
        <fullName evidence="11">4-methyl-5-beta-hydroxyethylthiazole kinase</fullName>
        <shortName evidence="11">TH kinase</shortName>
        <shortName evidence="11">Thz kinase</shortName>
    </alternativeName>
</protein>
<feature type="binding site" evidence="11">
    <location>
        <position position="190"/>
    </location>
    <ligand>
        <name>substrate</name>
    </ligand>
</feature>
<evidence type="ECO:0000256" key="2">
    <source>
        <dbReference type="ARBA" id="ARBA00001946"/>
    </source>
</evidence>
<dbReference type="InterPro" id="IPR000417">
    <property type="entry name" value="Hyethyz_kinase"/>
</dbReference>
<comment type="cofactor">
    <cofactor evidence="2 11">
        <name>Mg(2+)</name>
        <dbReference type="ChEBI" id="CHEBI:18420"/>
    </cofactor>
</comment>
<proteinExistence type="inferred from homology"/>
<dbReference type="InterPro" id="IPR029056">
    <property type="entry name" value="Ribokinase-like"/>
</dbReference>
<dbReference type="Proteomes" id="UP000541347">
    <property type="component" value="Unassembled WGS sequence"/>
</dbReference>
<comment type="similarity">
    <text evidence="11">Belongs to the Thz kinase family.</text>
</comment>
<accession>A0ABW9ZL99</accession>
<evidence type="ECO:0000256" key="6">
    <source>
        <dbReference type="ARBA" id="ARBA00022741"/>
    </source>
</evidence>
<comment type="caution">
    <text evidence="12">The sequence shown here is derived from an EMBL/GenBank/DDBJ whole genome shotgun (WGS) entry which is preliminary data.</text>
</comment>
<feature type="binding site" evidence="11">
    <location>
        <position position="42"/>
    </location>
    <ligand>
        <name>substrate</name>
    </ligand>
</feature>
<dbReference type="PRINTS" id="PR01099">
    <property type="entry name" value="HYETHTZKNASE"/>
</dbReference>
<dbReference type="NCBIfam" id="TIGR00694">
    <property type="entry name" value="thiM"/>
    <property type="match status" value="1"/>
</dbReference>
<evidence type="ECO:0000256" key="10">
    <source>
        <dbReference type="ARBA" id="ARBA00022977"/>
    </source>
</evidence>
<dbReference type="PIRSF" id="PIRSF000513">
    <property type="entry name" value="Thz_kinase"/>
    <property type="match status" value="1"/>
</dbReference>
<evidence type="ECO:0000256" key="7">
    <source>
        <dbReference type="ARBA" id="ARBA00022777"/>
    </source>
</evidence>
<keyword evidence="8 11" id="KW-0067">ATP-binding</keyword>
<evidence type="ECO:0000256" key="5">
    <source>
        <dbReference type="ARBA" id="ARBA00022723"/>
    </source>
</evidence>
<dbReference type="Gene3D" id="3.40.1190.20">
    <property type="match status" value="1"/>
</dbReference>
<dbReference type="NCBIfam" id="NF006830">
    <property type="entry name" value="PRK09355.1"/>
    <property type="match status" value="1"/>
</dbReference>
<feature type="binding site" evidence="11">
    <location>
        <position position="163"/>
    </location>
    <ligand>
        <name>ATP</name>
        <dbReference type="ChEBI" id="CHEBI:30616"/>
    </ligand>
</feature>
<dbReference type="GO" id="GO:0004417">
    <property type="term" value="F:hydroxyethylthiazole kinase activity"/>
    <property type="evidence" value="ECO:0007669"/>
    <property type="project" value="UniProtKB-EC"/>
</dbReference>
<keyword evidence="5 11" id="KW-0479">Metal-binding</keyword>
<comment type="pathway">
    <text evidence="3 11">Cofactor biosynthesis; thiamine diphosphate biosynthesis; 4-methyl-5-(2-phosphoethyl)-thiazole from 5-(2-hydroxyethyl)-4-methylthiazole: step 1/1.</text>
</comment>
<name>A0ABW9ZL99_9HYPH</name>
<sequence>MTLGAHLAGMRAQRPLVQNITNFVAMQTMANVLLAAGASPAMVHAREEAAEFAGLASAVTLNTGTPEPDWVAAMEAAATAALARGIPVVLDPVAAGATGYRREINGRLARLSPSIIKGNASEILAVAGRTSASRGADSGDGTDAAEPAAIALARATGGIVAVTGAIDVVTDGRRIARIANGSPLMTQVTALGCALTGIVAAFAAGAPDRFHATVAALAYYALAGERAAAEDPRPGSFATAFLNALHDVTPEQVDALALVEYADAPL</sequence>
<keyword evidence="9 11" id="KW-0460">Magnesium</keyword>
<dbReference type="Pfam" id="PF02110">
    <property type="entry name" value="HK"/>
    <property type="match status" value="1"/>
</dbReference>
<evidence type="ECO:0000256" key="9">
    <source>
        <dbReference type="ARBA" id="ARBA00022842"/>
    </source>
</evidence>
<gene>
    <name evidence="11 12" type="primary">thiM</name>
    <name evidence="12" type="ORF">GWI71_11820</name>
</gene>
<keyword evidence="6 11" id="KW-0547">Nucleotide-binding</keyword>
<dbReference type="SUPFAM" id="SSF53613">
    <property type="entry name" value="Ribokinase-like"/>
    <property type="match status" value="1"/>
</dbReference>
<evidence type="ECO:0000256" key="3">
    <source>
        <dbReference type="ARBA" id="ARBA00004868"/>
    </source>
</evidence>
<evidence type="ECO:0000313" key="13">
    <source>
        <dbReference type="Proteomes" id="UP000541347"/>
    </source>
</evidence>
<dbReference type="CDD" id="cd01170">
    <property type="entry name" value="THZ_kinase"/>
    <property type="match status" value="1"/>
</dbReference>
<comment type="catalytic activity">
    <reaction evidence="1 11">
        <text>5-(2-hydroxyethyl)-4-methylthiazole + ATP = 4-methyl-5-(2-phosphooxyethyl)-thiazole + ADP + H(+)</text>
        <dbReference type="Rhea" id="RHEA:24212"/>
        <dbReference type="ChEBI" id="CHEBI:15378"/>
        <dbReference type="ChEBI" id="CHEBI:17957"/>
        <dbReference type="ChEBI" id="CHEBI:30616"/>
        <dbReference type="ChEBI" id="CHEBI:58296"/>
        <dbReference type="ChEBI" id="CHEBI:456216"/>
        <dbReference type="EC" id="2.7.1.50"/>
    </reaction>
</comment>
<evidence type="ECO:0000256" key="4">
    <source>
        <dbReference type="ARBA" id="ARBA00022679"/>
    </source>
</evidence>
<reference evidence="12 13" key="1">
    <citation type="submission" date="2020-01" db="EMBL/GenBank/DDBJ databases">
        <authorList>
            <person name="Peng S.Y."/>
            <person name="Li J."/>
            <person name="Wang M."/>
            <person name="Wang L."/>
            <person name="Wang C.Q."/>
            <person name="Wang J.R."/>
        </authorList>
    </citation>
    <scope>NUCLEOTIDE SEQUENCE [LARGE SCALE GENOMIC DNA]</scope>
    <source>
        <strain evidence="12 13">XCT-34</strain>
    </source>
</reference>